<dbReference type="Proteomes" id="UP000024635">
    <property type="component" value="Unassembled WGS sequence"/>
</dbReference>
<proteinExistence type="predicted"/>
<evidence type="ECO:0000313" key="1">
    <source>
        <dbReference type="EMBL" id="EYB90771.1"/>
    </source>
</evidence>
<organism evidence="1 2">
    <name type="scientific">Ancylostoma ceylanicum</name>
    <dbReference type="NCBI Taxonomy" id="53326"/>
    <lineage>
        <taxon>Eukaryota</taxon>
        <taxon>Metazoa</taxon>
        <taxon>Ecdysozoa</taxon>
        <taxon>Nematoda</taxon>
        <taxon>Chromadorea</taxon>
        <taxon>Rhabditida</taxon>
        <taxon>Rhabditina</taxon>
        <taxon>Rhabditomorpha</taxon>
        <taxon>Strongyloidea</taxon>
        <taxon>Ancylostomatidae</taxon>
        <taxon>Ancylostomatinae</taxon>
        <taxon>Ancylostoma</taxon>
    </lineage>
</organism>
<accession>A0A016SK84</accession>
<evidence type="ECO:0000313" key="2">
    <source>
        <dbReference type="Proteomes" id="UP000024635"/>
    </source>
</evidence>
<comment type="caution">
    <text evidence="1">The sequence shown here is derived from an EMBL/GenBank/DDBJ whole genome shotgun (WGS) entry which is preliminary data.</text>
</comment>
<gene>
    <name evidence="1" type="primary">Acey_s0214.g2328</name>
    <name evidence="1" type="ORF">Y032_0214g2328</name>
</gene>
<reference evidence="2" key="1">
    <citation type="journal article" date="2015" name="Nat. Genet.">
        <title>The genome and transcriptome of the zoonotic hookworm Ancylostoma ceylanicum identify infection-specific gene families.</title>
        <authorList>
            <person name="Schwarz E.M."/>
            <person name="Hu Y."/>
            <person name="Antoshechkin I."/>
            <person name="Miller M.M."/>
            <person name="Sternberg P.W."/>
            <person name="Aroian R.V."/>
        </authorList>
    </citation>
    <scope>NUCLEOTIDE SEQUENCE</scope>
    <source>
        <strain evidence="2">HY135</strain>
    </source>
</reference>
<dbReference type="AlphaFoldDB" id="A0A016SK84"/>
<protein>
    <submittedName>
        <fullName evidence="1">Uncharacterized protein</fullName>
    </submittedName>
</protein>
<name>A0A016SK84_9BILA</name>
<dbReference type="EMBL" id="JARK01001550">
    <property type="protein sequence ID" value="EYB90771.1"/>
    <property type="molecule type" value="Genomic_DNA"/>
</dbReference>
<sequence>MDDYSRKGRVAQWRSWSLALTDRWFDLGIESRPTCGFLERYPLSDLGKISRGRAQTGEGEDQQNLIALR</sequence>
<keyword evidence="2" id="KW-1185">Reference proteome</keyword>